<name>A0AA86WYL1_9VIBR</name>
<accession>A0AA86WYL1</accession>
<evidence type="ECO:0000313" key="2">
    <source>
        <dbReference type="Proteomes" id="UP000041625"/>
    </source>
</evidence>
<organism evidence="1 2">
    <name type="scientific">Vibrio coralliirubri</name>
    <dbReference type="NCBI Taxonomy" id="1516159"/>
    <lineage>
        <taxon>Bacteria</taxon>
        <taxon>Pseudomonadati</taxon>
        <taxon>Pseudomonadota</taxon>
        <taxon>Gammaproteobacteria</taxon>
        <taxon>Vibrionales</taxon>
        <taxon>Vibrionaceae</taxon>
        <taxon>Vibrio</taxon>
    </lineage>
</organism>
<dbReference type="Proteomes" id="UP000041625">
    <property type="component" value="Unassembled WGS sequence"/>
</dbReference>
<reference evidence="1 2" key="1">
    <citation type="submission" date="2014-06" db="EMBL/GenBank/DDBJ databases">
        <authorList>
            <person name="Le Roux F."/>
        </authorList>
    </citation>
    <scope>NUCLEOTIDE SEQUENCE [LARGE SCALE GENOMIC DNA]</scope>
    <source>
        <strain evidence="1 2">J2-31</strain>
    </source>
</reference>
<proteinExistence type="predicted"/>
<keyword evidence="2" id="KW-1185">Reference proteome</keyword>
<sequence>MQGDRFYLSNAQNLPLDLSVVKVQYLTILKHSCYKVGWNRERTN</sequence>
<dbReference type="AlphaFoldDB" id="A0AA86WYL1"/>
<protein>
    <submittedName>
        <fullName evidence="1">Uncharacterized protein</fullName>
    </submittedName>
</protein>
<evidence type="ECO:0000313" key="1">
    <source>
        <dbReference type="EMBL" id="CDT69758.1"/>
    </source>
</evidence>
<gene>
    <name evidence="1" type="ORF">VCR31J2_1280294</name>
</gene>
<dbReference type="EMBL" id="CCKJ01000033">
    <property type="protein sequence ID" value="CDT69758.1"/>
    <property type="molecule type" value="Genomic_DNA"/>
</dbReference>
<comment type="caution">
    <text evidence="1">The sequence shown here is derived from an EMBL/GenBank/DDBJ whole genome shotgun (WGS) entry which is preliminary data.</text>
</comment>